<keyword evidence="1" id="KW-0675">Receptor</keyword>
<dbReference type="SUPFAM" id="SSF57586">
    <property type="entry name" value="TNF receptor-like"/>
    <property type="match status" value="1"/>
</dbReference>
<dbReference type="Gene3D" id="4.10.1290.10">
    <property type="entry name" value="Tumor necrosis factor receptor superfamily"/>
    <property type="match status" value="1"/>
</dbReference>
<accession>A0A1A7XU47</accession>
<organism evidence="1">
    <name type="scientific">Iconisemion striatum</name>
    <dbReference type="NCBI Taxonomy" id="60296"/>
    <lineage>
        <taxon>Eukaryota</taxon>
        <taxon>Metazoa</taxon>
        <taxon>Chordata</taxon>
        <taxon>Craniata</taxon>
        <taxon>Vertebrata</taxon>
        <taxon>Euteleostomi</taxon>
        <taxon>Actinopterygii</taxon>
        <taxon>Neopterygii</taxon>
        <taxon>Teleostei</taxon>
        <taxon>Neoteleostei</taxon>
        <taxon>Acanthomorphata</taxon>
        <taxon>Ovalentaria</taxon>
        <taxon>Atherinomorphae</taxon>
        <taxon>Cyprinodontiformes</taxon>
        <taxon>Nothobranchiidae</taxon>
        <taxon>Iconisemion</taxon>
    </lineage>
</organism>
<dbReference type="AlphaFoldDB" id="A0A1A7XU47"/>
<dbReference type="EMBL" id="HADW01019959">
    <property type="protein sequence ID" value="SBP21359.1"/>
    <property type="molecule type" value="Transcribed_RNA"/>
</dbReference>
<gene>
    <name evidence="1" type="primary">TNFRSF13B</name>
</gene>
<reference evidence="1" key="1">
    <citation type="submission" date="2016-05" db="EMBL/GenBank/DDBJ databases">
        <authorList>
            <person name="Lavstsen T."/>
            <person name="Jespersen J.S."/>
        </authorList>
    </citation>
    <scope>NUCLEOTIDE SEQUENCE</scope>
    <source>
        <tissue evidence="1">Brain</tissue>
    </source>
</reference>
<feature type="non-terminal residue" evidence="1">
    <location>
        <position position="1"/>
    </location>
</feature>
<reference evidence="1" key="2">
    <citation type="submission" date="2016-06" db="EMBL/GenBank/DDBJ databases">
        <title>The genome of a short-lived fish provides insights into sex chromosome evolution and the genetic control of aging.</title>
        <authorList>
            <person name="Reichwald K."/>
            <person name="Felder M."/>
            <person name="Petzold A."/>
            <person name="Koch P."/>
            <person name="Groth M."/>
            <person name="Platzer M."/>
        </authorList>
    </citation>
    <scope>NUCLEOTIDE SEQUENCE</scope>
    <source>
        <tissue evidence="1">Brain</tissue>
    </source>
</reference>
<proteinExistence type="predicted"/>
<protein>
    <submittedName>
        <fullName evidence="1">Tumor necrosis factor receptor superfamily, member 13B</fullName>
    </submittedName>
</protein>
<name>A0A1A7XU47_9TELE</name>
<evidence type="ECO:0000313" key="1">
    <source>
        <dbReference type="EMBL" id="SBP21359.1"/>
    </source>
</evidence>
<feature type="non-terminal residue" evidence="1">
    <location>
        <position position="40"/>
    </location>
</feature>
<sequence length="40" mass="4542">EDRCKGGNYFDILIKMCMPCLKVCQQQHVVPKCASYCGEC</sequence>